<dbReference type="AlphaFoldDB" id="A0A6I6DSM8"/>
<dbReference type="OrthoDB" id="3174977at2"/>
<dbReference type="KEGG" id="moj:D7D94_09950"/>
<dbReference type="PANTHER" id="PTHR46825">
    <property type="entry name" value="D-ALANYL-D-ALANINE-CARBOXYPEPTIDASE/ENDOPEPTIDASE AMPH"/>
    <property type="match status" value="1"/>
</dbReference>
<feature type="domain" description="Beta-lactamase-related" evidence="2">
    <location>
        <begin position="118"/>
        <end position="437"/>
    </location>
</feature>
<evidence type="ECO:0000313" key="3">
    <source>
        <dbReference type="EMBL" id="QGU27952.1"/>
    </source>
</evidence>
<dbReference type="InterPro" id="IPR050491">
    <property type="entry name" value="AmpC-like"/>
</dbReference>
<proteinExistence type="predicted"/>
<name>A0A6I6DSM8_9MICO</name>
<sequence length="482" mass="49241">MRTCAASCARRGSGTPPACAPPPAPDLPGRAGTQNVTVLQPSPEGAHPPPRLVAEQLGGCGMLTSTVRTGLRRAGAALAGAVAIALMATGCTASAAVAGSEVPIASSDLPEKTVERLESAVDHAMKAAGAPGALAAVWIPWAGAWVEGIGTTGPDSDEPVTTDMRFRVGEVTRAMTCDVLHRMADEGTVELDDPLTKWVTSVGSLSDVTLEQLCDGTSGLGDGRDRLAAQFAATPLRVWNPRELAAGGMADRKRPGVEVRDSDAAYLLLGMALESASGESADDLFEKQLVDELNLGGTSLPAPRDVSPGDPALSGWLSAGDDREAACTAPKDVTDASSSMGFTDSGATSTIGDLARFGQHLALDAVDDDGELTSRWQHALPAGDDSYVSGAYIAGSLIGQKGASLGYLTSVYADPQTGMTVAVALNNSAAGADLVDALAKELAAIASKTPAADGQKQPEFGLPWTAKQLREVVADEAVCPVD</sequence>
<dbReference type="Pfam" id="PF00144">
    <property type="entry name" value="Beta-lactamase"/>
    <property type="match status" value="1"/>
</dbReference>
<dbReference type="InterPro" id="IPR001466">
    <property type="entry name" value="Beta-lactam-related"/>
</dbReference>
<protein>
    <submittedName>
        <fullName evidence="3">Class C beta-lactamase-related serine hydrolase</fullName>
    </submittedName>
</protein>
<feature type="region of interest" description="Disordered" evidence="1">
    <location>
        <begin position="1"/>
        <end position="48"/>
    </location>
</feature>
<dbReference type="Gene3D" id="3.40.710.10">
    <property type="entry name" value="DD-peptidase/beta-lactamase superfamily"/>
    <property type="match status" value="1"/>
</dbReference>
<gene>
    <name evidence="3" type="ORF">D7D94_09950</name>
</gene>
<dbReference type="EMBL" id="CP032550">
    <property type="protein sequence ID" value="QGU27952.1"/>
    <property type="molecule type" value="Genomic_DNA"/>
</dbReference>
<evidence type="ECO:0000313" key="4">
    <source>
        <dbReference type="Proteomes" id="UP000422989"/>
    </source>
</evidence>
<dbReference type="PANTHER" id="PTHR46825:SF7">
    <property type="entry name" value="D-ALANYL-D-ALANINE CARBOXYPEPTIDASE"/>
    <property type="match status" value="1"/>
</dbReference>
<evidence type="ECO:0000256" key="1">
    <source>
        <dbReference type="SAM" id="MobiDB-lite"/>
    </source>
</evidence>
<dbReference type="SUPFAM" id="SSF56601">
    <property type="entry name" value="beta-lactamase/transpeptidase-like"/>
    <property type="match status" value="1"/>
</dbReference>
<keyword evidence="3" id="KW-0378">Hydrolase</keyword>
<accession>A0A6I6DSM8</accession>
<dbReference type="GO" id="GO:0016787">
    <property type="term" value="F:hydrolase activity"/>
    <property type="evidence" value="ECO:0007669"/>
    <property type="project" value="UniProtKB-KW"/>
</dbReference>
<reference evidence="3 4" key="1">
    <citation type="submission" date="2018-09" db="EMBL/GenBank/DDBJ databases">
        <title>Whole genome sequencing of Microbacterium oryzae strain MB-10T.</title>
        <authorList>
            <person name="Das S.K."/>
        </authorList>
    </citation>
    <scope>NUCLEOTIDE SEQUENCE [LARGE SCALE GENOMIC DNA]</scope>
    <source>
        <strain evidence="3 4">MB-10</strain>
    </source>
</reference>
<dbReference type="Proteomes" id="UP000422989">
    <property type="component" value="Chromosome"/>
</dbReference>
<evidence type="ECO:0000259" key="2">
    <source>
        <dbReference type="Pfam" id="PF00144"/>
    </source>
</evidence>
<keyword evidence="4" id="KW-1185">Reference proteome</keyword>
<dbReference type="InterPro" id="IPR012338">
    <property type="entry name" value="Beta-lactam/transpept-like"/>
</dbReference>
<organism evidence="3 4">
    <name type="scientific">Microbacterium oryzae</name>
    <dbReference type="NCBI Taxonomy" id="743009"/>
    <lineage>
        <taxon>Bacteria</taxon>
        <taxon>Bacillati</taxon>
        <taxon>Actinomycetota</taxon>
        <taxon>Actinomycetes</taxon>
        <taxon>Micrococcales</taxon>
        <taxon>Microbacteriaceae</taxon>
        <taxon>Microbacterium</taxon>
    </lineage>
</organism>